<dbReference type="Gene3D" id="3.30.160.60">
    <property type="entry name" value="Classic Zinc Finger"/>
    <property type="match status" value="1"/>
</dbReference>
<feature type="region of interest" description="Disordered" evidence="4">
    <location>
        <begin position="1622"/>
        <end position="1661"/>
    </location>
</feature>
<dbReference type="GO" id="GO:0005737">
    <property type="term" value="C:cytoplasm"/>
    <property type="evidence" value="ECO:0007669"/>
    <property type="project" value="TreeGrafter"/>
</dbReference>
<protein>
    <recommendedName>
        <fullName evidence="9">SH3 domain-containing protein</fullName>
    </recommendedName>
</protein>
<dbReference type="Gene3D" id="1.20.1270.60">
    <property type="entry name" value="Arfaptin homology (AH) domain/BAR domain"/>
    <property type="match status" value="1"/>
</dbReference>
<dbReference type="PROSITE" id="PS50238">
    <property type="entry name" value="RHOGAP"/>
    <property type="match status" value="1"/>
</dbReference>
<accession>A0A507FBQ1</accession>
<dbReference type="InterPro" id="IPR001452">
    <property type="entry name" value="SH3_domain"/>
</dbReference>
<dbReference type="SUPFAM" id="SSF103657">
    <property type="entry name" value="BAR/IMD domain-like"/>
    <property type="match status" value="1"/>
</dbReference>
<feature type="compositionally biased region" description="Polar residues" evidence="4">
    <location>
        <begin position="1138"/>
        <end position="1149"/>
    </location>
</feature>
<dbReference type="PROSITE" id="PS00028">
    <property type="entry name" value="ZINC_FINGER_C2H2_1"/>
    <property type="match status" value="1"/>
</dbReference>
<dbReference type="SUPFAM" id="SSF48350">
    <property type="entry name" value="GTPase activation domain, GAP"/>
    <property type="match status" value="1"/>
</dbReference>
<dbReference type="SUPFAM" id="SSF50044">
    <property type="entry name" value="SH3-domain"/>
    <property type="match status" value="1"/>
</dbReference>
<dbReference type="SMART" id="SM00324">
    <property type="entry name" value="RhoGAP"/>
    <property type="match status" value="1"/>
</dbReference>
<evidence type="ECO:0000256" key="3">
    <source>
        <dbReference type="SAM" id="Coils"/>
    </source>
</evidence>
<feature type="compositionally biased region" description="Pro residues" evidence="4">
    <location>
        <begin position="1204"/>
        <end position="1215"/>
    </location>
</feature>
<dbReference type="InterPro" id="IPR013087">
    <property type="entry name" value="Znf_C2H2_type"/>
</dbReference>
<feature type="compositionally biased region" description="Low complexity" evidence="4">
    <location>
        <begin position="1235"/>
        <end position="1261"/>
    </location>
</feature>
<dbReference type="Proteomes" id="UP000320333">
    <property type="component" value="Unassembled WGS sequence"/>
</dbReference>
<dbReference type="InterPro" id="IPR000198">
    <property type="entry name" value="RhoGAP_dom"/>
</dbReference>
<dbReference type="GO" id="GO:0005096">
    <property type="term" value="F:GTPase activator activity"/>
    <property type="evidence" value="ECO:0007669"/>
    <property type="project" value="TreeGrafter"/>
</dbReference>
<evidence type="ECO:0000259" key="6">
    <source>
        <dbReference type="PROSITE" id="PS50238"/>
    </source>
</evidence>
<keyword evidence="1 2" id="KW-0728">SH3 domain</keyword>
<feature type="region of interest" description="Disordered" evidence="4">
    <location>
        <begin position="850"/>
        <end position="899"/>
    </location>
</feature>
<keyword evidence="3" id="KW-0175">Coiled coil</keyword>
<dbReference type="Gene3D" id="1.10.555.10">
    <property type="entry name" value="Rho GTPase activation protein"/>
    <property type="match status" value="1"/>
</dbReference>
<organism evidence="7 8">
    <name type="scientific">Chytriomyces confervae</name>
    <dbReference type="NCBI Taxonomy" id="246404"/>
    <lineage>
        <taxon>Eukaryota</taxon>
        <taxon>Fungi</taxon>
        <taxon>Fungi incertae sedis</taxon>
        <taxon>Chytridiomycota</taxon>
        <taxon>Chytridiomycota incertae sedis</taxon>
        <taxon>Chytridiomycetes</taxon>
        <taxon>Chytridiales</taxon>
        <taxon>Chytriomycetaceae</taxon>
        <taxon>Chytriomyces</taxon>
    </lineage>
</organism>
<feature type="region of interest" description="Disordered" evidence="4">
    <location>
        <begin position="1"/>
        <end position="33"/>
    </location>
</feature>
<dbReference type="EMBL" id="QEAP01000168">
    <property type="protein sequence ID" value="TPX73713.1"/>
    <property type="molecule type" value="Genomic_DNA"/>
</dbReference>
<feature type="region of interest" description="Disordered" evidence="4">
    <location>
        <begin position="1109"/>
        <end position="1293"/>
    </location>
</feature>
<evidence type="ECO:0000313" key="8">
    <source>
        <dbReference type="Proteomes" id="UP000320333"/>
    </source>
</evidence>
<dbReference type="GO" id="GO:0007264">
    <property type="term" value="P:small GTPase-mediated signal transduction"/>
    <property type="evidence" value="ECO:0007669"/>
    <property type="project" value="TreeGrafter"/>
</dbReference>
<evidence type="ECO:0000256" key="4">
    <source>
        <dbReference type="SAM" id="MobiDB-lite"/>
    </source>
</evidence>
<feature type="compositionally biased region" description="Polar residues" evidence="4">
    <location>
        <begin position="1"/>
        <end position="19"/>
    </location>
</feature>
<dbReference type="InterPro" id="IPR027267">
    <property type="entry name" value="AH/BAR_dom_sf"/>
</dbReference>
<proteinExistence type="predicted"/>
<evidence type="ECO:0000256" key="2">
    <source>
        <dbReference type="PROSITE-ProRule" id="PRU00192"/>
    </source>
</evidence>
<keyword evidence="8" id="KW-1185">Reference proteome</keyword>
<dbReference type="PANTHER" id="PTHR45808">
    <property type="entry name" value="RHO GTPASE-ACTIVATING PROTEIN 68F"/>
    <property type="match status" value="1"/>
</dbReference>
<dbReference type="InterPro" id="IPR036028">
    <property type="entry name" value="SH3-like_dom_sf"/>
</dbReference>
<evidence type="ECO:0008006" key="9">
    <source>
        <dbReference type="Google" id="ProtNLM"/>
    </source>
</evidence>
<feature type="coiled-coil region" evidence="3">
    <location>
        <begin position="1356"/>
        <end position="1404"/>
    </location>
</feature>
<feature type="compositionally biased region" description="Acidic residues" evidence="4">
    <location>
        <begin position="853"/>
        <end position="868"/>
    </location>
</feature>
<dbReference type="SMART" id="SM00326">
    <property type="entry name" value="SH3"/>
    <property type="match status" value="1"/>
</dbReference>
<dbReference type="PANTHER" id="PTHR45808:SF2">
    <property type="entry name" value="RHO GTPASE-ACTIVATING PROTEIN 68F"/>
    <property type="match status" value="1"/>
</dbReference>
<evidence type="ECO:0000313" key="7">
    <source>
        <dbReference type="EMBL" id="TPX73713.1"/>
    </source>
</evidence>
<evidence type="ECO:0000256" key="1">
    <source>
        <dbReference type="ARBA" id="ARBA00022443"/>
    </source>
</evidence>
<feature type="compositionally biased region" description="Polar residues" evidence="4">
    <location>
        <begin position="1221"/>
        <end position="1234"/>
    </location>
</feature>
<feature type="region of interest" description="Disordered" evidence="4">
    <location>
        <begin position="599"/>
        <end position="618"/>
    </location>
</feature>
<sequence>MQRTLGQIPSTSQRWSTDNVPGPSAGLDGADLAGLGSSIKASRRSSLPPTSNTTPSTEAAVLSYQNVFWKPFKSRDQASIPLADVQAEALGSLVGVKQLCALFEMHFSEMESLLAMVKLRIQMEESVAKSIEDMEANLDSFQSHYSSIRNPTLQWLTIMKSTALTHRKHADTLILAVVNPLSTYLTKYRQVVDFRRSQVDSTHDFLQKTLKEMHTRYVTYQRSCEQRNPDISSVKKEFISSVAAAEQARSALESHIADFCQFAQEAQHMRLQVCKEAFLALESAQIFTIQHQAKLWTNLDPSSSSETTTILECPDPGAGTFAIARDYQTGTARTPTLCYPILEMPVSQAFGFSLEELERRTGDSVPPLVRTCVSALYEGVMKKRMRGGVDAWLDASSSDLPSIQFLRTEANTSCGGVALHFSRVQRESPVVVAGVLKLFLLELPASLITNELYDTLKMVYTASGPDSALVPEDEEIRLKTVSNLLTTLPVPHYETLTLVAGLLHKVISSIPPFPSKLNQLIHTITPCLLRPSTETRDTFQDTHPHKFTSDLLTHFTTLFKDNLPPDTAFSRPNTPPPAAAAIPHGDLIFGEYDSDNEVEDDFYHSQTPDGRRRSVRLSGRRPSSILNVVKDSASQYRMDVVAGVMRGLARSVSEIGLKASEGAAAAAVAVATGAGLVGAGGSGLDPMSVGSGTGGWFVDGNSIRGASALDGIGDGFATRRGVTSRKKSMVSMVGLEELDEFSEDEGDFAEEDLIESMCQWDGCGLKFGGRQQLMMHVAVAHMEQGSLVGMDTSFGDTRFGSKQQAPKGVALKRVSDVQAHEVEPGSTQDVPALPVYYLGLRVSSPLDRFSEYSDSDSDSDSDNSEFEDNFEKLRSDSPLLRMTPKVTPDSSPDRNHSNANISSMQRINSMLILAGFEPIEFAASGGATHRSQMRYSSSRDSLDSEEALDHVHSSILPLVHRLVTALNALNSAHASVVDANAILRSDNSTLSDRVARLKKGLVDKEFDLTKLRELRREADDNCRAAVAKCRATEKELKTVKNDFLALVGKVGGCCNDGIKDFVNSPTTPSKKGKSEHHGLPCSKCFAKLRQTRSSTAIWIDGVGFIDDEGSEERVMTPTVSRRRTETPTSPTPKRPTTIASLYSSLVGSHSKQRASFMPKNQSNSVPKPAVVPASTPEPTPTSHRFSRSISSMSSGSEPTGFTPPATPPATPPLEPPKLSNPRITTSLEHSSLPTSIRRSSSINHGRTSSSSSLDSTGTPDSPKQRVPGLSSSSKASISTMTEVPPPLDSNVVKHDKKTPMLETLVTKKQNLLEPLALQHQTPPNSFFMLPPTPTTSFPSGAFFDSDESPTTTSHKLHDLADRFTSLEQERKQLTSAATELGFERMQLKEERDEFFEEVRAFRTENVLVGLDQVLELENETPIVDDDDDDLYCEGVDEFDLAVSRDQEVLRRASETSLLAVDPVEIPEVIHVEESLVEDAVKEVVEVSVVLPMDAAVDIPLVLVDDGADLNTDAVPATLIASSQAVEEPVLNLDHALTLSPSDLTLAETEPASHIEPSHSHPPILSKPGIVSDPEILFEPDILIEPTNFSDLSKSGTYSEPTIREIELDDPDTTLVLTSPTFSLQELSTSPPSPTKPKHLSAPDITAKTKTKTDPPQDPILTTTAAERPTSTRNLIAQFETIKNFRPILELKPPSIIATHAVTRAFIPSTSRSDEVPLARGDLVHVEQVFEDGWVRVMSFRQGAGGGRVGFVPGVCLREVTGGASRVVVVESGGNGGDGKRGGVEKSWVGAVGRKAVRFQSDVVEIGKTGWGERGDSLEVGDG</sequence>
<comment type="caution">
    <text evidence="7">The sequence shown here is derived from an EMBL/GenBank/DDBJ whole genome shotgun (WGS) entry which is preliminary data.</text>
</comment>
<feature type="compositionally biased region" description="Low complexity" evidence="4">
    <location>
        <begin position="1187"/>
        <end position="1203"/>
    </location>
</feature>
<dbReference type="OrthoDB" id="2155291at2759"/>
<evidence type="ECO:0000259" key="5">
    <source>
        <dbReference type="PROSITE" id="PS50002"/>
    </source>
</evidence>
<dbReference type="InterPro" id="IPR008936">
    <property type="entry name" value="Rho_GTPase_activation_prot"/>
</dbReference>
<feature type="domain" description="SH3" evidence="5">
    <location>
        <begin position="1690"/>
        <end position="1761"/>
    </location>
</feature>
<feature type="domain" description="Rho-GAP" evidence="6">
    <location>
        <begin position="352"/>
        <end position="559"/>
    </location>
</feature>
<reference evidence="7 8" key="1">
    <citation type="journal article" date="2019" name="Sci. Rep.">
        <title>Comparative genomics of chytrid fungi reveal insights into the obligate biotrophic and pathogenic lifestyle of Synchytrium endobioticum.</title>
        <authorList>
            <person name="van de Vossenberg B.T.L.H."/>
            <person name="Warris S."/>
            <person name="Nguyen H.D.T."/>
            <person name="van Gent-Pelzer M.P.E."/>
            <person name="Joly D.L."/>
            <person name="van de Geest H.C."/>
            <person name="Bonants P.J.M."/>
            <person name="Smith D.S."/>
            <person name="Levesque C.A."/>
            <person name="van der Lee T.A.J."/>
        </authorList>
    </citation>
    <scope>NUCLEOTIDE SEQUENCE [LARGE SCALE GENOMIC DNA]</scope>
    <source>
        <strain evidence="7 8">CBS 675.73</strain>
    </source>
</reference>
<dbReference type="STRING" id="246404.A0A507FBQ1"/>
<feature type="compositionally biased region" description="Low complexity" evidence="4">
    <location>
        <begin position="24"/>
        <end position="33"/>
    </location>
</feature>
<gene>
    <name evidence="7" type="ORF">CcCBS67573_g05017</name>
</gene>
<name>A0A507FBQ1_9FUNG</name>
<dbReference type="PROSITE" id="PS50002">
    <property type="entry name" value="SH3"/>
    <property type="match status" value="1"/>
</dbReference>
<dbReference type="Pfam" id="PF00620">
    <property type="entry name" value="RhoGAP"/>
    <property type="match status" value="1"/>
</dbReference>